<evidence type="ECO:0000259" key="6">
    <source>
        <dbReference type="PROSITE" id="PS50126"/>
    </source>
</evidence>
<dbReference type="GO" id="GO:0016787">
    <property type="term" value="F:hydrolase activity"/>
    <property type="evidence" value="ECO:0007669"/>
    <property type="project" value="UniProtKB-KW"/>
</dbReference>
<evidence type="ECO:0000256" key="4">
    <source>
        <dbReference type="ARBA" id="ARBA00022842"/>
    </source>
</evidence>
<keyword evidence="3" id="KW-0378">Hydrolase</keyword>
<keyword evidence="8" id="KW-1185">Reference proteome</keyword>
<dbReference type="AlphaFoldDB" id="A0A1G9XPL3"/>
<dbReference type="SMART" id="SM00316">
    <property type="entry name" value="S1"/>
    <property type="match status" value="1"/>
</dbReference>
<proteinExistence type="predicted"/>
<dbReference type="Gene3D" id="2.40.50.140">
    <property type="entry name" value="Nucleic acid-binding proteins"/>
    <property type="match status" value="1"/>
</dbReference>
<organism evidence="7 8">
    <name type="scientific">Sediminibacillus halophilus</name>
    <dbReference type="NCBI Taxonomy" id="482461"/>
    <lineage>
        <taxon>Bacteria</taxon>
        <taxon>Bacillati</taxon>
        <taxon>Bacillota</taxon>
        <taxon>Bacilli</taxon>
        <taxon>Bacillales</taxon>
        <taxon>Bacillaceae</taxon>
        <taxon>Sediminibacillus</taxon>
    </lineage>
</organism>
<keyword evidence="4" id="KW-0460">Magnesium</keyword>
<accession>A0A1G9XPL3</accession>
<dbReference type="PANTHER" id="PTHR30001:SF0">
    <property type="entry name" value="RIBONUCLEASE G"/>
    <property type="match status" value="1"/>
</dbReference>
<dbReference type="GO" id="GO:0004540">
    <property type="term" value="F:RNA nuclease activity"/>
    <property type="evidence" value="ECO:0007669"/>
    <property type="project" value="InterPro"/>
</dbReference>
<dbReference type="GO" id="GO:0046872">
    <property type="term" value="F:metal ion binding"/>
    <property type="evidence" value="ECO:0007669"/>
    <property type="project" value="UniProtKB-KW"/>
</dbReference>
<dbReference type="Proteomes" id="UP000182347">
    <property type="component" value="Unassembled WGS sequence"/>
</dbReference>
<evidence type="ECO:0000256" key="5">
    <source>
        <dbReference type="ARBA" id="ARBA00022884"/>
    </source>
</evidence>
<dbReference type="PROSITE" id="PS50126">
    <property type="entry name" value="S1"/>
    <property type="match status" value="1"/>
</dbReference>
<evidence type="ECO:0000256" key="2">
    <source>
        <dbReference type="ARBA" id="ARBA00022723"/>
    </source>
</evidence>
<dbReference type="STRING" id="482461.SAMN05216244_3915"/>
<dbReference type="RefSeq" id="WP_074600890.1">
    <property type="nucleotide sequence ID" value="NZ_FNHF01000007.1"/>
</dbReference>
<dbReference type="GO" id="GO:0006364">
    <property type="term" value="P:rRNA processing"/>
    <property type="evidence" value="ECO:0007669"/>
    <property type="project" value="TreeGrafter"/>
</dbReference>
<reference evidence="8" key="1">
    <citation type="submission" date="2016-10" db="EMBL/GenBank/DDBJ databases">
        <authorList>
            <person name="Varghese N."/>
            <person name="Submissions S."/>
        </authorList>
    </citation>
    <scope>NUCLEOTIDE SEQUENCE [LARGE SCALE GENOMIC DNA]</scope>
    <source>
        <strain evidence="8">CGMCC 1.6199</strain>
    </source>
</reference>
<dbReference type="GO" id="GO:0003723">
    <property type="term" value="F:RNA binding"/>
    <property type="evidence" value="ECO:0007669"/>
    <property type="project" value="UniProtKB-KW"/>
</dbReference>
<dbReference type="OrthoDB" id="9804278at2"/>
<dbReference type="GO" id="GO:0005737">
    <property type="term" value="C:cytoplasm"/>
    <property type="evidence" value="ECO:0007669"/>
    <property type="project" value="TreeGrafter"/>
</dbReference>
<feature type="domain" description="S1 motif" evidence="6">
    <location>
        <begin position="38"/>
        <end position="112"/>
    </location>
</feature>
<keyword evidence="5" id="KW-0694">RNA-binding</keyword>
<evidence type="ECO:0000256" key="3">
    <source>
        <dbReference type="ARBA" id="ARBA00022801"/>
    </source>
</evidence>
<dbReference type="InterPro" id="IPR012340">
    <property type="entry name" value="NA-bd_OB-fold"/>
</dbReference>
<keyword evidence="2" id="KW-0479">Metal-binding</keyword>
<sequence>MLTINIQAQATEKVGIIEENGEVKEFVVDRPGWEDQVGNIYQAQVSKIEKGLQAAFVDFGASRPGFLLKKELPESRKNSERKLENMLTQGQRLFVQVQKAAYGDKGAKLTANLTLPGISVIYMPFGGYVAVSKKIAEPQRSEWREKLGSILNQEEGIIIRTSAAQTDFVWVAEELNRLRQQWKEISGKAVSAKTPSCIFEDRLIPNRLLRSFEPDKVDRVVMDSADLVRKVRQDYPALAGKTEWKKDLIKELPYSVNQLFEHAIRRRVKLHKGVELYIDQTEALTAIDVNSASFTGRNSKQHTAVKANRLAAEEIARQLRLRNIAGIIIVDFINMDREEDRSDLIHYFRQHLAGDPIRTEIYGFTKLGLLEMTRKRESYSLSHLLVDNSNSGMALSASTLVYMLERDLYEASYGGAEAIVVVASYELIELFSQLLSLPELSAKLSYTLYTVTDNSLRGYQIGFAGSQEQAEVYLDGKAAESIDKHF</sequence>
<dbReference type="Pfam" id="PF10150">
    <property type="entry name" value="RNase_E_G"/>
    <property type="match status" value="1"/>
</dbReference>
<protein>
    <submittedName>
        <fullName evidence="7">Ribonuclease G</fullName>
    </submittedName>
</protein>
<dbReference type="InterPro" id="IPR004659">
    <property type="entry name" value="RNase_E/G"/>
</dbReference>
<dbReference type="PANTHER" id="PTHR30001">
    <property type="entry name" value="RIBONUCLEASE"/>
    <property type="match status" value="1"/>
</dbReference>
<comment type="cofactor">
    <cofactor evidence="1">
        <name>Mg(2+)</name>
        <dbReference type="ChEBI" id="CHEBI:18420"/>
    </cofactor>
</comment>
<evidence type="ECO:0000313" key="8">
    <source>
        <dbReference type="Proteomes" id="UP000182347"/>
    </source>
</evidence>
<dbReference type="CDD" id="cd04453">
    <property type="entry name" value="S1_RNase_E"/>
    <property type="match status" value="1"/>
</dbReference>
<evidence type="ECO:0000313" key="7">
    <source>
        <dbReference type="EMBL" id="SDM98762.1"/>
    </source>
</evidence>
<dbReference type="SUPFAM" id="SSF50249">
    <property type="entry name" value="Nucleic acid-binding proteins"/>
    <property type="match status" value="1"/>
</dbReference>
<dbReference type="InterPro" id="IPR019307">
    <property type="entry name" value="RNA-bd_AU-1/RNase_E/G"/>
</dbReference>
<dbReference type="InterPro" id="IPR003029">
    <property type="entry name" value="S1_domain"/>
</dbReference>
<name>A0A1G9XPL3_9BACI</name>
<evidence type="ECO:0000256" key="1">
    <source>
        <dbReference type="ARBA" id="ARBA00001946"/>
    </source>
</evidence>
<dbReference type="EMBL" id="FNHF01000007">
    <property type="protein sequence ID" value="SDM98762.1"/>
    <property type="molecule type" value="Genomic_DNA"/>
</dbReference>
<gene>
    <name evidence="7" type="ORF">SAMN05216244_3915</name>
</gene>